<comment type="pathway">
    <text evidence="12">Amino-sugar metabolism; N-acetylmuramate degradation.</text>
</comment>
<feature type="domain" description="SIS" evidence="13">
    <location>
        <begin position="57"/>
        <end position="220"/>
    </location>
</feature>
<comment type="pathway">
    <text evidence="6">Cell wall biogenesis.</text>
</comment>
<dbReference type="RefSeq" id="WP_009675332.1">
    <property type="nucleotide sequence ID" value="NZ_BQWH01000009.1"/>
</dbReference>
<dbReference type="EC" id="4.2.1.126" evidence="8 12"/>
<feature type="active site" evidence="12">
    <location>
        <position position="116"/>
    </location>
</feature>
<feature type="active site" description="Proton donor" evidence="12">
    <location>
        <position position="85"/>
    </location>
</feature>
<dbReference type="PANTHER" id="PTHR10088:SF4">
    <property type="entry name" value="GLUCOKINASE REGULATORY PROTEIN"/>
    <property type="match status" value="1"/>
</dbReference>
<reference evidence="14 17" key="2">
    <citation type="submission" date="2022-05" db="EMBL/GenBank/DDBJ databases">
        <title>Genome Sequencing of Bee-Associated Microbes.</title>
        <authorList>
            <person name="Dunlap C."/>
        </authorList>
    </citation>
    <scope>NUCLEOTIDE SEQUENCE [LARGE SCALE GENOMIC DNA]</scope>
    <source>
        <strain evidence="14 17">NRRL B-23120</strain>
    </source>
</reference>
<dbReference type="AlphaFoldDB" id="A0A410WRD3"/>
<evidence type="ECO:0000256" key="5">
    <source>
        <dbReference type="ARBA" id="ARBA00060595"/>
    </source>
</evidence>
<comment type="miscellaneous">
    <text evidence="12">A lyase-type mechanism (elimination/hydration) is suggested for the cleavage of the lactyl ether bond of MurNAc 6-phosphate, with the formation of an alpha,beta-unsaturated aldehyde intermediate with (E)-stereochemistry, followed by the syn addition of water to give product.</text>
</comment>
<proteinExistence type="inferred from homology"/>
<dbReference type="Proteomes" id="UP001527202">
    <property type="component" value="Unassembled WGS sequence"/>
</dbReference>
<evidence type="ECO:0000313" key="17">
    <source>
        <dbReference type="Proteomes" id="UP001527202"/>
    </source>
</evidence>
<evidence type="ECO:0000256" key="6">
    <source>
        <dbReference type="ARBA" id="ARBA00060672"/>
    </source>
</evidence>
<dbReference type="InterPro" id="IPR046348">
    <property type="entry name" value="SIS_dom_sf"/>
</dbReference>
<dbReference type="InterPro" id="IPR001347">
    <property type="entry name" value="SIS_dom"/>
</dbReference>
<evidence type="ECO:0000313" key="14">
    <source>
        <dbReference type="EMBL" id="MCY9594616.1"/>
    </source>
</evidence>
<name>A0A410WRD3_9BACL</name>
<dbReference type="InterPro" id="IPR005488">
    <property type="entry name" value="Etherase_MurQ"/>
</dbReference>
<evidence type="ECO:0000313" key="15">
    <source>
        <dbReference type="EMBL" id="QAV16857.1"/>
    </source>
</evidence>
<keyword evidence="3 12" id="KW-0119">Carbohydrate metabolism</keyword>
<organism evidence="15 16">
    <name type="scientific">Paenibacillus chitinolyticus</name>
    <dbReference type="NCBI Taxonomy" id="79263"/>
    <lineage>
        <taxon>Bacteria</taxon>
        <taxon>Bacillati</taxon>
        <taxon>Bacillota</taxon>
        <taxon>Bacilli</taxon>
        <taxon>Bacillales</taxon>
        <taxon>Paenibacillaceae</taxon>
        <taxon>Paenibacillus</taxon>
    </lineage>
</organism>
<dbReference type="GO" id="GO:0009254">
    <property type="term" value="P:peptidoglycan turnover"/>
    <property type="evidence" value="ECO:0007669"/>
    <property type="project" value="TreeGrafter"/>
</dbReference>
<dbReference type="UniPathway" id="UPA00342"/>
<dbReference type="GO" id="GO:0097173">
    <property type="term" value="P:N-acetylmuramic acid catabolic process"/>
    <property type="evidence" value="ECO:0007669"/>
    <property type="project" value="UniProtKB-UniPathway"/>
</dbReference>
<keyword evidence="17" id="KW-1185">Reference proteome</keyword>
<protein>
    <recommendedName>
        <fullName evidence="9 12">N-acetylmuramic acid 6-phosphate etherase</fullName>
        <shortName evidence="12">MurNAc-6-P etherase</shortName>
        <ecNumber evidence="8 12">4.2.1.126</ecNumber>
    </recommendedName>
    <alternativeName>
        <fullName evidence="11 12">N-acetylmuramic acid 6-phosphate hydrolase</fullName>
    </alternativeName>
    <alternativeName>
        <fullName evidence="10 12">N-acetylmuramic acid 6-phosphate lyase</fullName>
    </alternativeName>
</protein>
<sequence>MKENIHSLTTEQQNPRTRQLDQRSALDIVTLINQEDLTVAETVRQVLPAVAEAVDWITQRLSAGGRLFYFGAGTSGRLGILDASECPPTYGTDPKLIQGIIAGGPDAILKAVEGAEDSEQLGRDDADACGVSSKDVVVGIAASGRTPYVIGAMKRAREQGAKVIALCNNHGTPMAAIADLAIEPVVGPEVVLGSTRMKAGTAQKMVLNMLTTASMVRLGKVYDNLMVDVQPSNYKLVERAKRLIAMATGSDSEEISRAYAESQGHVKTAIVMILAKMSYEEASRRLQETGGKVRMAVESSESAS</sequence>
<dbReference type="NCBIfam" id="NF003915">
    <property type="entry name" value="PRK05441.1"/>
    <property type="match status" value="1"/>
</dbReference>
<evidence type="ECO:0000256" key="4">
    <source>
        <dbReference type="ARBA" id="ARBA00051747"/>
    </source>
</evidence>
<accession>A0A410WRD3</accession>
<comment type="subunit">
    <text evidence="1 12">Homodimer.</text>
</comment>
<evidence type="ECO:0000256" key="3">
    <source>
        <dbReference type="ARBA" id="ARBA00023277"/>
    </source>
</evidence>
<dbReference type="Gene3D" id="3.40.50.10490">
    <property type="entry name" value="Glucose-6-phosphate isomerase like protein, domain 1"/>
    <property type="match status" value="1"/>
</dbReference>
<dbReference type="InterPro" id="IPR040190">
    <property type="entry name" value="MURQ/GCKR"/>
</dbReference>
<dbReference type="Gene3D" id="1.10.8.1080">
    <property type="match status" value="1"/>
</dbReference>
<evidence type="ECO:0000256" key="7">
    <source>
        <dbReference type="ARBA" id="ARBA00061234"/>
    </source>
</evidence>
<dbReference type="Pfam" id="PF22645">
    <property type="entry name" value="GKRP_SIS_N"/>
    <property type="match status" value="1"/>
</dbReference>
<dbReference type="NCBIfam" id="NF009222">
    <property type="entry name" value="PRK12570.1"/>
    <property type="match status" value="1"/>
</dbReference>
<dbReference type="KEGG" id="pchi:PC41400_03815"/>
<dbReference type="GO" id="GO:0016835">
    <property type="term" value="F:carbon-oxygen lyase activity"/>
    <property type="evidence" value="ECO:0007669"/>
    <property type="project" value="UniProtKB-UniRule"/>
</dbReference>
<comment type="function">
    <text evidence="12">Specifically catalyzes the cleavage of the D-lactyl ether substituent of MurNAc 6-phosphate, producing GlcNAc 6-phosphate and D-lactate.</text>
</comment>
<dbReference type="PROSITE" id="PS51464">
    <property type="entry name" value="SIS"/>
    <property type="match status" value="1"/>
</dbReference>
<evidence type="ECO:0000256" key="2">
    <source>
        <dbReference type="ARBA" id="ARBA00023239"/>
    </source>
</evidence>
<dbReference type="CDD" id="cd05007">
    <property type="entry name" value="SIS_Etherase"/>
    <property type="match status" value="1"/>
</dbReference>
<evidence type="ECO:0000256" key="10">
    <source>
        <dbReference type="ARBA" id="ARBA00077905"/>
    </source>
</evidence>
<evidence type="ECO:0000259" key="13">
    <source>
        <dbReference type="PROSITE" id="PS51464"/>
    </source>
</evidence>
<keyword evidence="2 12" id="KW-0456">Lyase</keyword>
<dbReference type="GO" id="GO:0097367">
    <property type="term" value="F:carbohydrate derivative binding"/>
    <property type="evidence" value="ECO:0007669"/>
    <property type="project" value="InterPro"/>
</dbReference>
<evidence type="ECO:0000256" key="9">
    <source>
        <dbReference type="ARBA" id="ARBA00070061"/>
    </source>
</evidence>
<dbReference type="FunFam" id="3.40.50.10490:FF:000014">
    <property type="entry name" value="N-acetylmuramic acid 6-phosphate etherase"/>
    <property type="match status" value="1"/>
</dbReference>
<evidence type="ECO:0000256" key="8">
    <source>
        <dbReference type="ARBA" id="ARBA00067056"/>
    </source>
</evidence>
<dbReference type="NCBIfam" id="TIGR00274">
    <property type="entry name" value="N-acetylmuramic acid 6-phosphate etherase"/>
    <property type="match status" value="1"/>
</dbReference>
<dbReference type="EMBL" id="JAMDMJ010000002">
    <property type="protein sequence ID" value="MCY9594616.1"/>
    <property type="molecule type" value="Genomic_DNA"/>
</dbReference>
<comment type="pathway">
    <text evidence="5">Amino-sugar metabolism; 1,6-anhydro-N-acetylmuramate degradation.</text>
</comment>
<dbReference type="FunFam" id="1.10.8.1080:FF:000001">
    <property type="entry name" value="N-acetylmuramic acid 6-phosphate etherase"/>
    <property type="match status" value="1"/>
</dbReference>
<gene>
    <name evidence="12 15" type="primary">murQ</name>
    <name evidence="14" type="ORF">M5X16_02375</name>
    <name evidence="15" type="ORF">PC41400_03815</name>
</gene>
<dbReference type="EMBL" id="CP026520">
    <property type="protein sequence ID" value="QAV16857.1"/>
    <property type="molecule type" value="Genomic_DNA"/>
</dbReference>
<evidence type="ECO:0000256" key="1">
    <source>
        <dbReference type="ARBA" id="ARBA00011738"/>
    </source>
</evidence>
<dbReference type="PROSITE" id="PS50012">
    <property type="entry name" value="RCC1_3"/>
    <property type="match status" value="1"/>
</dbReference>
<dbReference type="GeneID" id="95373945"/>
<dbReference type="PANTHER" id="PTHR10088">
    <property type="entry name" value="GLUCOKINASE REGULATORY PROTEIN"/>
    <property type="match status" value="1"/>
</dbReference>
<dbReference type="OrthoDB" id="9813395at2"/>
<comment type="similarity">
    <text evidence="7 12">Belongs to the GCKR-like family. MurNAc-6-P etherase subfamily.</text>
</comment>
<dbReference type="InterPro" id="IPR000408">
    <property type="entry name" value="Reg_chr_condens"/>
</dbReference>
<dbReference type="GO" id="GO:0046348">
    <property type="term" value="P:amino sugar catabolic process"/>
    <property type="evidence" value="ECO:0007669"/>
    <property type="project" value="InterPro"/>
</dbReference>
<evidence type="ECO:0000256" key="12">
    <source>
        <dbReference type="HAMAP-Rule" id="MF_00068"/>
    </source>
</evidence>
<evidence type="ECO:0000313" key="16">
    <source>
        <dbReference type="Proteomes" id="UP000288943"/>
    </source>
</evidence>
<dbReference type="GO" id="GO:0016803">
    <property type="term" value="F:ether hydrolase activity"/>
    <property type="evidence" value="ECO:0007669"/>
    <property type="project" value="TreeGrafter"/>
</dbReference>
<comment type="catalytic activity">
    <reaction evidence="4 12">
        <text>N-acetyl-D-muramate 6-phosphate + H2O = N-acetyl-D-glucosamine 6-phosphate + (R)-lactate</text>
        <dbReference type="Rhea" id="RHEA:26410"/>
        <dbReference type="ChEBI" id="CHEBI:15377"/>
        <dbReference type="ChEBI" id="CHEBI:16004"/>
        <dbReference type="ChEBI" id="CHEBI:57513"/>
        <dbReference type="ChEBI" id="CHEBI:58722"/>
        <dbReference type="EC" id="4.2.1.126"/>
    </reaction>
</comment>
<dbReference type="SUPFAM" id="SSF53697">
    <property type="entry name" value="SIS domain"/>
    <property type="match status" value="1"/>
</dbReference>
<evidence type="ECO:0000256" key="11">
    <source>
        <dbReference type="ARBA" id="ARBA00084049"/>
    </source>
</evidence>
<dbReference type="Proteomes" id="UP000288943">
    <property type="component" value="Chromosome"/>
</dbReference>
<reference evidence="15 16" key="1">
    <citation type="submission" date="2018-01" db="EMBL/GenBank/DDBJ databases">
        <title>The whole genome sequencing and assembly of Paenibacillus chitinolyticus KCCM 41400 strain.</title>
        <authorList>
            <person name="Kim J.-Y."/>
            <person name="Park M.-K."/>
            <person name="Lee Y.-J."/>
            <person name="Yi H."/>
            <person name="Bahn Y.-S."/>
            <person name="Kim J.F."/>
            <person name="Lee D.-W."/>
        </authorList>
    </citation>
    <scope>NUCLEOTIDE SEQUENCE [LARGE SCALE GENOMIC DNA]</scope>
    <source>
        <strain evidence="15 16">KCCM 41400</strain>
    </source>
</reference>
<dbReference type="HAMAP" id="MF_00068">
    <property type="entry name" value="MurQ"/>
    <property type="match status" value="1"/>
</dbReference>